<feature type="compositionally biased region" description="Basic residues" evidence="1">
    <location>
        <begin position="212"/>
        <end position="225"/>
    </location>
</feature>
<dbReference type="Gene3D" id="2.60.40.10">
    <property type="entry name" value="Immunoglobulins"/>
    <property type="match status" value="1"/>
</dbReference>
<feature type="region of interest" description="Disordered" evidence="1">
    <location>
        <begin position="1"/>
        <end position="83"/>
    </location>
</feature>
<dbReference type="AlphaFoldDB" id="A0AAE1KKF5"/>
<protein>
    <recommendedName>
        <fullName evidence="2">Ig-like domain-containing protein</fullName>
    </recommendedName>
</protein>
<feature type="domain" description="Ig-like" evidence="2">
    <location>
        <begin position="94"/>
        <end position="177"/>
    </location>
</feature>
<evidence type="ECO:0000313" key="4">
    <source>
        <dbReference type="Proteomes" id="UP001286313"/>
    </source>
</evidence>
<evidence type="ECO:0000313" key="3">
    <source>
        <dbReference type="EMBL" id="KAK3875153.1"/>
    </source>
</evidence>
<evidence type="ECO:0000259" key="2">
    <source>
        <dbReference type="PROSITE" id="PS50835"/>
    </source>
</evidence>
<feature type="region of interest" description="Disordered" evidence="1">
    <location>
        <begin position="193"/>
        <end position="242"/>
    </location>
</feature>
<sequence length="242" mass="26450">MRIARITQEEDSKGDTEQKRTAKGDQDEASKSSTRRGQPGGHGQRKGTTLPPSATGRVTLSKHHSVSSWPDHQKKHLSSSVVSRQVTDSNTALPLSVAGRVTSSSTVTQHYSCQQAGIDSRKGALDNSVHWSGIEERAHFNTDPPNQGLVVTHIHPHDHGEYRCRVDFGASPTRNIRVKLVVVGVTGCVGGGDADGEIVRAEEGETESEPGRHKKRCSKSSRRREIRGEAAREADERKEERP</sequence>
<organism evidence="3 4">
    <name type="scientific">Petrolisthes cinctipes</name>
    <name type="common">Flat porcelain crab</name>
    <dbReference type="NCBI Taxonomy" id="88211"/>
    <lineage>
        <taxon>Eukaryota</taxon>
        <taxon>Metazoa</taxon>
        <taxon>Ecdysozoa</taxon>
        <taxon>Arthropoda</taxon>
        <taxon>Crustacea</taxon>
        <taxon>Multicrustacea</taxon>
        <taxon>Malacostraca</taxon>
        <taxon>Eumalacostraca</taxon>
        <taxon>Eucarida</taxon>
        <taxon>Decapoda</taxon>
        <taxon>Pleocyemata</taxon>
        <taxon>Anomura</taxon>
        <taxon>Galatheoidea</taxon>
        <taxon>Porcellanidae</taxon>
        <taxon>Petrolisthes</taxon>
    </lineage>
</organism>
<comment type="caution">
    <text evidence="3">The sequence shown here is derived from an EMBL/GenBank/DDBJ whole genome shotgun (WGS) entry which is preliminary data.</text>
</comment>
<accession>A0AAE1KKF5</accession>
<feature type="compositionally biased region" description="Polar residues" evidence="1">
    <location>
        <begin position="46"/>
        <end position="58"/>
    </location>
</feature>
<evidence type="ECO:0000256" key="1">
    <source>
        <dbReference type="SAM" id="MobiDB-lite"/>
    </source>
</evidence>
<keyword evidence="4" id="KW-1185">Reference proteome</keyword>
<feature type="compositionally biased region" description="Basic and acidic residues" evidence="1">
    <location>
        <begin position="7"/>
        <end position="30"/>
    </location>
</feature>
<dbReference type="InterPro" id="IPR007110">
    <property type="entry name" value="Ig-like_dom"/>
</dbReference>
<proteinExistence type="predicted"/>
<dbReference type="Proteomes" id="UP001286313">
    <property type="component" value="Unassembled WGS sequence"/>
</dbReference>
<dbReference type="InterPro" id="IPR013783">
    <property type="entry name" value="Ig-like_fold"/>
</dbReference>
<dbReference type="PROSITE" id="PS50835">
    <property type="entry name" value="IG_LIKE"/>
    <property type="match status" value="1"/>
</dbReference>
<name>A0AAE1KKF5_PETCI</name>
<reference evidence="3" key="1">
    <citation type="submission" date="2023-10" db="EMBL/GenBank/DDBJ databases">
        <title>Genome assemblies of two species of porcelain crab, Petrolisthes cinctipes and Petrolisthes manimaculis (Anomura: Porcellanidae).</title>
        <authorList>
            <person name="Angst P."/>
        </authorList>
    </citation>
    <scope>NUCLEOTIDE SEQUENCE</scope>
    <source>
        <strain evidence="3">PB745_01</strain>
        <tissue evidence="3">Gill</tissue>
    </source>
</reference>
<gene>
    <name evidence="3" type="ORF">Pcinc_019970</name>
</gene>
<feature type="compositionally biased region" description="Basic and acidic residues" evidence="1">
    <location>
        <begin position="226"/>
        <end position="242"/>
    </location>
</feature>
<dbReference type="EMBL" id="JAWQEG010002006">
    <property type="protein sequence ID" value="KAK3875153.1"/>
    <property type="molecule type" value="Genomic_DNA"/>
</dbReference>